<name>A0AAW1DDR2_9HEMI</name>
<comment type="caution">
    <text evidence="2">The sequence shown here is derived from an EMBL/GenBank/DDBJ whole genome shotgun (WGS) entry which is preliminary data.</text>
</comment>
<feature type="region of interest" description="Disordered" evidence="1">
    <location>
        <begin position="131"/>
        <end position="161"/>
    </location>
</feature>
<organism evidence="2 3">
    <name type="scientific">Rhynocoris fuscipes</name>
    <dbReference type="NCBI Taxonomy" id="488301"/>
    <lineage>
        <taxon>Eukaryota</taxon>
        <taxon>Metazoa</taxon>
        <taxon>Ecdysozoa</taxon>
        <taxon>Arthropoda</taxon>
        <taxon>Hexapoda</taxon>
        <taxon>Insecta</taxon>
        <taxon>Pterygota</taxon>
        <taxon>Neoptera</taxon>
        <taxon>Paraneoptera</taxon>
        <taxon>Hemiptera</taxon>
        <taxon>Heteroptera</taxon>
        <taxon>Panheteroptera</taxon>
        <taxon>Cimicomorpha</taxon>
        <taxon>Reduviidae</taxon>
        <taxon>Harpactorinae</taxon>
        <taxon>Harpactorini</taxon>
        <taxon>Rhynocoris</taxon>
    </lineage>
</organism>
<evidence type="ECO:0000256" key="1">
    <source>
        <dbReference type="SAM" id="MobiDB-lite"/>
    </source>
</evidence>
<reference evidence="2 3" key="1">
    <citation type="submission" date="2022-12" db="EMBL/GenBank/DDBJ databases">
        <title>Chromosome-level genome assembly of true bugs.</title>
        <authorList>
            <person name="Ma L."/>
            <person name="Li H."/>
        </authorList>
    </citation>
    <scope>NUCLEOTIDE SEQUENCE [LARGE SCALE GENOMIC DNA]</scope>
    <source>
        <strain evidence="2">Lab_2022b</strain>
    </source>
</reference>
<accession>A0AAW1DDR2</accession>
<dbReference type="Proteomes" id="UP001461498">
    <property type="component" value="Unassembled WGS sequence"/>
</dbReference>
<sequence length="177" mass="19093">MGRRAAHHVTWSSRLEEYHPGPSSTVINQPDTRRVQQQSSTTTTTTLASNTVLKKEIDDSVKCVVVKYWTVEMGEVKVATVEGGGTGGGGGGDTGGGGRGGQQTPQELLIDNMATLPVGAARQQQHAIDISPERNNFTNKEMEAKKSGRSSANPSTQYQQQPKRRCSFYLPILACFA</sequence>
<evidence type="ECO:0000313" key="2">
    <source>
        <dbReference type="EMBL" id="KAK9509151.1"/>
    </source>
</evidence>
<feature type="region of interest" description="Disordered" evidence="1">
    <location>
        <begin position="1"/>
        <end position="43"/>
    </location>
</feature>
<feature type="region of interest" description="Disordered" evidence="1">
    <location>
        <begin position="81"/>
        <end position="104"/>
    </location>
</feature>
<gene>
    <name evidence="2" type="ORF">O3M35_006530</name>
</gene>
<protein>
    <submittedName>
        <fullName evidence="2">Uncharacterized protein</fullName>
    </submittedName>
</protein>
<feature type="compositionally biased region" description="Polar residues" evidence="1">
    <location>
        <begin position="149"/>
        <end position="161"/>
    </location>
</feature>
<evidence type="ECO:0000313" key="3">
    <source>
        <dbReference type="Proteomes" id="UP001461498"/>
    </source>
</evidence>
<dbReference type="EMBL" id="JAPXFL010000003">
    <property type="protein sequence ID" value="KAK9509151.1"/>
    <property type="molecule type" value="Genomic_DNA"/>
</dbReference>
<proteinExistence type="predicted"/>
<feature type="compositionally biased region" description="Gly residues" evidence="1">
    <location>
        <begin position="82"/>
        <end position="101"/>
    </location>
</feature>
<dbReference type="AlphaFoldDB" id="A0AAW1DDR2"/>
<keyword evidence="3" id="KW-1185">Reference proteome</keyword>